<evidence type="ECO:0000313" key="3">
    <source>
        <dbReference type="EMBL" id="MBI2679238.1"/>
    </source>
</evidence>
<gene>
    <name evidence="3" type="ORF">HYX28_10705</name>
</gene>
<reference evidence="3" key="1">
    <citation type="submission" date="2020-07" db="EMBL/GenBank/DDBJ databases">
        <title>Huge and variable diversity of episymbiotic CPR bacteria and DPANN archaea in groundwater ecosystems.</title>
        <authorList>
            <person name="He C.Y."/>
            <person name="Keren R."/>
            <person name="Whittaker M."/>
            <person name="Farag I.F."/>
            <person name="Doudna J."/>
            <person name="Cate J.H.D."/>
            <person name="Banfield J.F."/>
        </authorList>
    </citation>
    <scope>NUCLEOTIDE SEQUENCE</scope>
    <source>
        <strain evidence="3">NC_groundwater_580_Pr5_B-0.1um_64_19</strain>
    </source>
</reference>
<keyword evidence="1" id="KW-0472">Membrane</keyword>
<dbReference type="InterPro" id="IPR058058">
    <property type="entry name" value="CBU_0592-like"/>
</dbReference>
<feature type="transmembrane region" description="Helical" evidence="1">
    <location>
        <begin position="59"/>
        <end position="78"/>
    </location>
</feature>
<protein>
    <recommendedName>
        <fullName evidence="2">CBU-0592-like domain-containing protein</fullName>
    </recommendedName>
</protein>
<dbReference type="NCBIfam" id="NF047864">
    <property type="entry name" value="CBU_0592_membra"/>
    <property type="match status" value="1"/>
</dbReference>
<dbReference type="AlphaFoldDB" id="A0A932A9S4"/>
<feature type="domain" description="CBU-0592-like" evidence="2">
    <location>
        <begin position="11"/>
        <end position="80"/>
    </location>
</feature>
<accession>A0A932A9S4</accession>
<evidence type="ECO:0000313" key="4">
    <source>
        <dbReference type="Proteomes" id="UP000779809"/>
    </source>
</evidence>
<comment type="caution">
    <text evidence="3">The sequence shown here is derived from an EMBL/GenBank/DDBJ whole genome shotgun (WGS) entry which is preliminary data.</text>
</comment>
<dbReference type="EMBL" id="JACPNR010000013">
    <property type="protein sequence ID" value="MBI2679238.1"/>
    <property type="molecule type" value="Genomic_DNA"/>
</dbReference>
<sequence length="90" mass="9723">MEISLATQIESFVGAALILIGYIGHQAKWMDARRPAYNGLNAAGAAILAWIALRPLQVGFAIMEVTWTVVSLVALARVMRSPRSTVDSPQ</sequence>
<feature type="transmembrane region" description="Helical" evidence="1">
    <location>
        <begin position="6"/>
        <end position="24"/>
    </location>
</feature>
<organism evidence="3 4">
    <name type="scientific">Candidatus Korobacter versatilis</name>
    <dbReference type="NCBI Taxonomy" id="658062"/>
    <lineage>
        <taxon>Bacteria</taxon>
        <taxon>Pseudomonadati</taxon>
        <taxon>Acidobacteriota</taxon>
        <taxon>Terriglobia</taxon>
        <taxon>Terriglobales</taxon>
        <taxon>Candidatus Korobacteraceae</taxon>
        <taxon>Candidatus Korobacter</taxon>
    </lineage>
</organism>
<keyword evidence="1" id="KW-0812">Transmembrane</keyword>
<proteinExistence type="predicted"/>
<dbReference type="Pfam" id="PF26604">
    <property type="entry name" value="CBU_0592"/>
    <property type="match status" value="1"/>
</dbReference>
<evidence type="ECO:0000256" key="1">
    <source>
        <dbReference type="SAM" id="Phobius"/>
    </source>
</evidence>
<name>A0A932A9S4_9BACT</name>
<dbReference type="Proteomes" id="UP000779809">
    <property type="component" value="Unassembled WGS sequence"/>
</dbReference>
<keyword evidence="1" id="KW-1133">Transmembrane helix</keyword>
<evidence type="ECO:0000259" key="2">
    <source>
        <dbReference type="Pfam" id="PF26604"/>
    </source>
</evidence>
<feature type="transmembrane region" description="Helical" evidence="1">
    <location>
        <begin position="36"/>
        <end position="53"/>
    </location>
</feature>